<sequence>MKKSIYLLFSTFIILTSCSNNPWRGKKYYLITCELKGYIASLHEVELHFISDNTLEAKRTLFSQFGELMTYKNDSSINKTSRIINYNYSNGILSIPDLNMHVSFTKDDSTGELKSNTNEIFYKTSIVEIIETEEAKERVRKASQLPSLAQIYIDMLKPAKKN</sequence>
<dbReference type="EMBL" id="JBHUDG010000039">
    <property type="protein sequence ID" value="MFD1631069.1"/>
    <property type="molecule type" value="Genomic_DNA"/>
</dbReference>
<proteinExistence type="predicted"/>
<evidence type="ECO:0000313" key="1">
    <source>
        <dbReference type="EMBL" id="MFD1631069.1"/>
    </source>
</evidence>
<dbReference type="RefSeq" id="WP_379663441.1">
    <property type="nucleotide sequence ID" value="NZ_JBHUDG010000039.1"/>
</dbReference>
<evidence type="ECO:0008006" key="3">
    <source>
        <dbReference type="Google" id="ProtNLM"/>
    </source>
</evidence>
<comment type="caution">
    <text evidence="1">The sequence shown here is derived from an EMBL/GenBank/DDBJ whole genome shotgun (WGS) entry which is preliminary data.</text>
</comment>
<evidence type="ECO:0000313" key="2">
    <source>
        <dbReference type="Proteomes" id="UP001597118"/>
    </source>
</evidence>
<reference evidence="2" key="1">
    <citation type="journal article" date="2019" name="Int. J. Syst. Evol. Microbiol.">
        <title>The Global Catalogue of Microorganisms (GCM) 10K type strain sequencing project: providing services to taxonomists for standard genome sequencing and annotation.</title>
        <authorList>
            <consortium name="The Broad Institute Genomics Platform"/>
            <consortium name="The Broad Institute Genome Sequencing Center for Infectious Disease"/>
            <person name="Wu L."/>
            <person name="Ma J."/>
        </authorList>
    </citation>
    <scope>NUCLEOTIDE SEQUENCE [LARGE SCALE GENOMIC DNA]</scope>
    <source>
        <strain evidence="2">CCUG 53762</strain>
    </source>
</reference>
<accession>A0ABW4IGC3</accession>
<organism evidence="1 2">
    <name type="scientific">Pseudopedobacter beijingensis</name>
    <dbReference type="NCBI Taxonomy" id="1207056"/>
    <lineage>
        <taxon>Bacteria</taxon>
        <taxon>Pseudomonadati</taxon>
        <taxon>Bacteroidota</taxon>
        <taxon>Sphingobacteriia</taxon>
        <taxon>Sphingobacteriales</taxon>
        <taxon>Sphingobacteriaceae</taxon>
        <taxon>Pseudopedobacter</taxon>
    </lineage>
</organism>
<dbReference type="Proteomes" id="UP001597118">
    <property type="component" value="Unassembled WGS sequence"/>
</dbReference>
<name>A0ABW4IGC3_9SPHI</name>
<protein>
    <recommendedName>
        <fullName evidence="3">Lipopolysaccharide-assembly</fullName>
    </recommendedName>
</protein>
<keyword evidence="2" id="KW-1185">Reference proteome</keyword>
<gene>
    <name evidence="1" type="ORF">ACFSAH_14425</name>
</gene>
<dbReference type="PROSITE" id="PS51257">
    <property type="entry name" value="PROKAR_LIPOPROTEIN"/>
    <property type="match status" value="1"/>
</dbReference>